<dbReference type="Gene3D" id="3.50.50.60">
    <property type="entry name" value="FAD/NAD(P)-binding domain"/>
    <property type="match status" value="1"/>
</dbReference>
<keyword evidence="2" id="KW-0285">Flavoprotein</keyword>
<dbReference type="AlphaFoldDB" id="A0A383EW73"/>
<proteinExistence type="predicted"/>
<feature type="non-terminal residue" evidence="6">
    <location>
        <position position="189"/>
    </location>
</feature>
<accession>A0A383EW73</accession>
<evidence type="ECO:0000256" key="1">
    <source>
        <dbReference type="ARBA" id="ARBA00001974"/>
    </source>
</evidence>
<reference evidence="6" key="1">
    <citation type="submission" date="2018-05" db="EMBL/GenBank/DDBJ databases">
        <authorList>
            <person name="Lanie J.A."/>
            <person name="Ng W.-L."/>
            <person name="Kazmierczak K.M."/>
            <person name="Andrzejewski T.M."/>
            <person name="Davidsen T.M."/>
            <person name="Wayne K.J."/>
            <person name="Tettelin H."/>
            <person name="Glass J.I."/>
            <person name="Rusch D."/>
            <person name="Podicherti R."/>
            <person name="Tsui H.-C.T."/>
            <person name="Winkler M.E."/>
        </authorList>
    </citation>
    <scope>NUCLEOTIDE SEQUENCE</scope>
</reference>
<dbReference type="GO" id="GO:0016491">
    <property type="term" value="F:oxidoreductase activity"/>
    <property type="evidence" value="ECO:0007669"/>
    <property type="project" value="UniProtKB-KW"/>
</dbReference>
<evidence type="ECO:0000259" key="5">
    <source>
        <dbReference type="Pfam" id="PF00890"/>
    </source>
</evidence>
<keyword evidence="4" id="KW-0560">Oxidoreductase</keyword>
<dbReference type="Pfam" id="PF00890">
    <property type="entry name" value="FAD_binding_2"/>
    <property type="match status" value="1"/>
</dbReference>
<evidence type="ECO:0000313" key="6">
    <source>
        <dbReference type="EMBL" id="SVE60338.1"/>
    </source>
</evidence>
<protein>
    <recommendedName>
        <fullName evidence="5">FAD-dependent oxidoreductase 2 FAD-binding domain-containing protein</fullName>
    </recommendedName>
</protein>
<name>A0A383EW73_9ZZZZ</name>
<sequence>MNRREFFLKSILGLASLGFLFGYKQSNTKDQKVSTWDMETDVLVVGSGTGLVGAIRAVSQGKDVIVIEKASSPGGNTAISGGVAWIPNNPVMKREGYKDSKQKTLKYLNQLSQRQSTDELIEAFANEGPRMVNFLEENSSLKWRVSKIMGEAAEYHTDWAGSVKKGRSIEPDVSGVDPGVLLGGHLISY</sequence>
<dbReference type="PANTHER" id="PTHR43400">
    <property type="entry name" value="FUMARATE REDUCTASE"/>
    <property type="match status" value="1"/>
</dbReference>
<dbReference type="InterPro" id="IPR050315">
    <property type="entry name" value="FAD-oxidoreductase_2"/>
</dbReference>
<dbReference type="PANTHER" id="PTHR43400:SF10">
    <property type="entry name" value="3-OXOSTEROID 1-DEHYDROGENASE"/>
    <property type="match status" value="1"/>
</dbReference>
<keyword evidence="3" id="KW-0274">FAD</keyword>
<evidence type="ECO:0000256" key="4">
    <source>
        <dbReference type="ARBA" id="ARBA00023002"/>
    </source>
</evidence>
<dbReference type="EMBL" id="UINC01228846">
    <property type="protein sequence ID" value="SVE60338.1"/>
    <property type="molecule type" value="Genomic_DNA"/>
</dbReference>
<dbReference type="SUPFAM" id="SSF51905">
    <property type="entry name" value="FAD/NAD(P)-binding domain"/>
    <property type="match status" value="1"/>
</dbReference>
<dbReference type="InterPro" id="IPR036188">
    <property type="entry name" value="FAD/NAD-bd_sf"/>
</dbReference>
<gene>
    <name evidence="6" type="ORF">METZ01_LOCUS513192</name>
</gene>
<organism evidence="6">
    <name type="scientific">marine metagenome</name>
    <dbReference type="NCBI Taxonomy" id="408172"/>
    <lineage>
        <taxon>unclassified sequences</taxon>
        <taxon>metagenomes</taxon>
        <taxon>ecological metagenomes</taxon>
    </lineage>
</organism>
<feature type="domain" description="FAD-dependent oxidoreductase 2 FAD-binding" evidence="5">
    <location>
        <begin position="41"/>
        <end position="157"/>
    </location>
</feature>
<evidence type="ECO:0000256" key="3">
    <source>
        <dbReference type="ARBA" id="ARBA00022827"/>
    </source>
</evidence>
<dbReference type="InterPro" id="IPR003953">
    <property type="entry name" value="FAD-dep_OxRdtase_2_FAD-bd"/>
</dbReference>
<comment type="cofactor">
    <cofactor evidence="1">
        <name>FAD</name>
        <dbReference type="ChEBI" id="CHEBI:57692"/>
    </cofactor>
</comment>
<evidence type="ECO:0000256" key="2">
    <source>
        <dbReference type="ARBA" id="ARBA00022630"/>
    </source>
</evidence>